<comment type="caution">
    <text evidence="2">The sequence shown here is derived from an EMBL/GenBank/DDBJ whole genome shotgun (WGS) entry which is preliminary data.</text>
</comment>
<keyword evidence="3" id="KW-1185">Reference proteome</keyword>
<evidence type="ECO:0000313" key="2">
    <source>
        <dbReference type="EMBL" id="KAK7342102.1"/>
    </source>
</evidence>
<dbReference type="EMBL" id="JAYMYR010000009">
    <property type="protein sequence ID" value="KAK7342102.1"/>
    <property type="molecule type" value="Genomic_DNA"/>
</dbReference>
<proteinExistence type="predicted"/>
<name>A0AAN9LTV1_PHACN</name>
<reference evidence="2 3" key="1">
    <citation type="submission" date="2024-01" db="EMBL/GenBank/DDBJ databases">
        <title>The genomes of 5 underutilized Papilionoideae crops provide insights into root nodulation and disease resistanc.</title>
        <authorList>
            <person name="Jiang F."/>
        </authorList>
    </citation>
    <scope>NUCLEOTIDE SEQUENCE [LARGE SCALE GENOMIC DNA]</scope>
    <source>
        <strain evidence="2">JINMINGXINNONG_FW02</strain>
        <tissue evidence="2">Leaves</tissue>
    </source>
</reference>
<protein>
    <submittedName>
        <fullName evidence="2">Uncharacterized protein</fullName>
    </submittedName>
</protein>
<evidence type="ECO:0000313" key="3">
    <source>
        <dbReference type="Proteomes" id="UP001374584"/>
    </source>
</evidence>
<evidence type="ECO:0000256" key="1">
    <source>
        <dbReference type="SAM" id="MobiDB-lite"/>
    </source>
</evidence>
<organism evidence="2 3">
    <name type="scientific">Phaseolus coccineus</name>
    <name type="common">Scarlet runner bean</name>
    <name type="synonym">Phaseolus multiflorus</name>
    <dbReference type="NCBI Taxonomy" id="3886"/>
    <lineage>
        <taxon>Eukaryota</taxon>
        <taxon>Viridiplantae</taxon>
        <taxon>Streptophyta</taxon>
        <taxon>Embryophyta</taxon>
        <taxon>Tracheophyta</taxon>
        <taxon>Spermatophyta</taxon>
        <taxon>Magnoliopsida</taxon>
        <taxon>eudicotyledons</taxon>
        <taxon>Gunneridae</taxon>
        <taxon>Pentapetalae</taxon>
        <taxon>rosids</taxon>
        <taxon>fabids</taxon>
        <taxon>Fabales</taxon>
        <taxon>Fabaceae</taxon>
        <taxon>Papilionoideae</taxon>
        <taxon>50 kb inversion clade</taxon>
        <taxon>NPAAA clade</taxon>
        <taxon>indigoferoid/millettioid clade</taxon>
        <taxon>Phaseoleae</taxon>
        <taxon>Phaseolus</taxon>
    </lineage>
</organism>
<dbReference type="AlphaFoldDB" id="A0AAN9LTV1"/>
<sequence>MHALLVGLHSGKFLDTLYAESLEDMDQLRARTTRYMSIKENTDAQRRAMKAPTSIITRRSALSKGSSGGAGPIRGLKPLHTLDQVKEEVVKHRTTRQYNSRVRAQMLHRGRLEKAWRGKKVQR</sequence>
<gene>
    <name evidence="2" type="ORF">VNO80_25045</name>
</gene>
<feature type="region of interest" description="Disordered" evidence="1">
    <location>
        <begin position="58"/>
        <end position="78"/>
    </location>
</feature>
<dbReference type="Proteomes" id="UP001374584">
    <property type="component" value="Unassembled WGS sequence"/>
</dbReference>
<accession>A0AAN9LTV1</accession>